<gene>
    <name evidence="1" type="ORF">I7X39_06375</name>
</gene>
<dbReference type="CDD" id="cd03801">
    <property type="entry name" value="GT4_PimA-like"/>
    <property type="match status" value="1"/>
</dbReference>
<reference evidence="1" key="1">
    <citation type="submission" date="2020-12" db="EMBL/GenBank/DDBJ databases">
        <title>The genome sequence of Inhella sp. 1Y17.</title>
        <authorList>
            <person name="Liu Y."/>
        </authorList>
    </citation>
    <scope>NUCLEOTIDE SEQUENCE</scope>
    <source>
        <strain evidence="1">1Y17</strain>
    </source>
</reference>
<dbReference type="Gene3D" id="3.40.50.2000">
    <property type="entry name" value="Glycogen Phosphorylase B"/>
    <property type="match status" value="2"/>
</dbReference>
<dbReference type="GO" id="GO:0016757">
    <property type="term" value="F:glycosyltransferase activity"/>
    <property type="evidence" value="ECO:0007669"/>
    <property type="project" value="TreeGrafter"/>
</dbReference>
<dbReference type="InterPro" id="IPR017521">
    <property type="entry name" value="Sugar_tfrase_PEP-CTERM_Stp1"/>
</dbReference>
<dbReference type="NCBIfam" id="TIGR03087">
    <property type="entry name" value="stp1"/>
    <property type="match status" value="1"/>
</dbReference>
<dbReference type="EMBL" id="JAEDAK010000003">
    <property type="protein sequence ID" value="MBH9576524.1"/>
    <property type="molecule type" value="Genomic_DNA"/>
</dbReference>
<evidence type="ECO:0000313" key="2">
    <source>
        <dbReference type="Proteomes" id="UP000613266"/>
    </source>
</evidence>
<dbReference type="Proteomes" id="UP000613266">
    <property type="component" value="Unassembled WGS sequence"/>
</dbReference>
<dbReference type="SUPFAM" id="SSF53756">
    <property type="entry name" value="UDP-Glycosyltransferase/glycogen phosphorylase"/>
    <property type="match status" value="1"/>
</dbReference>
<accession>A0A931J2U3</accession>
<dbReference type="PANTHER" id="PTHR12526">
    <property type="entry name" value="GLYCOSYLTRANSFERASE"/>
    <property type="match status" value="1"/>
</dbReference>
<evidence type="ECO:0000313" key="1">
    <source>
        <dbReference type="EMBL" id="MBH9576524.1"/>
    </source>
</evidence>
<dbReference type="AlphaFoldDB" id="A0A931J2U3"/>
<dbReference type="Pfam" id="PF13692">
    <property type="entry name" value="Glyco_trans_1_4"/>
    <property type="match status" value="1"/>
</dbReference>
<dbReference type="RefSeq" id="WP_198110134.1">
    <property type="nucleotide sequence ID" value="NZ_JAEDAK010000003.1"/>
</dbReference>
<name>A0A931J2U3_9BURK</name>
<protein>
    <submittedName>
        <fullName evidence="1">TIGR03087 family PEP-CTERM/XrtA system glycosyltransferase</fullName>
    </submittedName>
</protein>
<organism evidence="1 2">
    <name type="scientific">Inhella proteolytica</name>
    <dbReference type="NCBI Taxonomy" id="2795029"/>
    <lineage>
        <taxon>Bacteria</taxon>
        <taxon>Pseudomonadati</taxon>
        <taxon>Pseudomonadota</taxon>
        <taxon>Betaproteobacteria</taxon>
        <taxon>Burkholderiales</taxon>
        <taxon>Sphaerotilaceae</taxon>
        <taxon>Inhella</taxon>
    </lineage>
</organism>
<dbReference type="PANTHER" id="PTHR12526:SF600">
    <property type="entry name" value="GLYCOSYL TRANSFERASE GROUP 1"/>
    <property type="match status" value="1"/>
</dbReference>
<comment type="caution">
    <text evidence="1">The sequence shown here is derived from an EMBL/GenBank/DDBJ whole genome shotgun (WGS) entry which is preliminary data.</text>
</comment>
<keyword evidence="2" id="KW-1185">Reference proteome</keyword>
<proteinExistence type="predicted"/>
<sequence>MKILYLVHRLPYPPNKGDKVRSYHLLRHLVQQGHQVLLGSFIDDPEDWQHLPTLRALCADLHVEGLSPRWSKLMSLTGLLRGEALGLSYYRNPRLQRWVDAQVQSGVDAILVFSSTMAQYALPYNRLPLLVDFVDMDSAKWRDYAPRHAWPLSWLYAREGRELLRFERLVAKRARASYFVTDAECALFRAAAPESNERVQTLCNGVDAEFFDPALDLPNPYQPDELPIVFTGAMDYWPNVDAVQWFVAEMLPQLRQRHAGLRFHIVGRAPTAAVQALAGEAVHVSGTVPDVRPYLRHAAAVVAPLRLARGIQNKVLEAMAMARPVVAATSCVAAIDAVAGQELAPAERAEDYVTQLLAWLDAPGRAAEVGRAARERVLARYAWGAQLARLDRELEALA</sequence>